<evidence type="ECO:0000313" key="3">
    <source>
        <dbReference type="Proteomes" id="UP001642540"/>
    </source>
</evidence>
<dbReference type="EMBL" id="CAXLJM020000151">
    <property type="protein sequence ID" value="CAL8143209.1"/>
    <property type="molecule type" value="Genomic_DNA"/>
</dbReference>
<dbReference type="Proteomes" id="UP001642540">
    <property type="component" value="Unassembled WGS sequence"/>
</dbReference>
<reference evidence="2 3" key="1">
    <citation type="submission" date="2024-08" db="EMBL/GenBank/DDBJ databases">
        <authorList>
            <person name="Cucini C."/>
            <person name="Frati F."/>
        </authorList>
    </citation>
    <scope>NUCLEOTIDE SEQUENCE [LARGE SCALE GENOMIC DNA]</scope>
</reference>
<sequence>MMRSPAAEEEAAPAASEPALEIIAASRPETAAFRVVSPAAAWLIPISWIPMRIWLPVLSVSSVMPACCPARASPVLLAEMTAGITGTAGAGSATHPDPHPPDGGEGATHPGPPTAMMASS</sequence>
<name>A0ABP1S3H8_9HEXA</name>
<evidence type="ECO:0000256" key="1">
    <source>
        <dbReference type="SAM" id="MobiDB-lite"/>
    </source>
</evidence>
<evidence type="ECO:0000313" key="2">
    <source>
        <dbReference type="EMBL" id="CAL8143209.1"/>
    </source>
</evidence>
<gene>
    <name evidence="2" type="ORF">ODALV1_LOCUS29354</name>
</gene>
<feature type="region of interest" description="Disordered" evidence="1">
    <location>
        <begin position="86"/>
        <end position="120"/>
    </location>
</feature>
<keyword evidence="3" id="KW-1185">Reference proteome</keyword>
<comment type="caution">
    <text evidence="2">The sequence shown here is derived from an EMBL/GenBank/DDBJ whole genome shotgun (WGS) entry which is preliminary data.</text>
</comment>
<organism evidence="2 3">
    <name type="scientific">Orchesella dallaii</name>
    <dbReference type="NCBI Taxonomy" id="48710"/>
    <lineage>
        <taxon>Eukaryota</taxon>
        <taxon>Metazoa</taxon>
        <taxon>Ecdysozoa</taxon>
        <taxon>Arthropoda</taxon>
        <taxon>Hexapoda</taxon>
        <taxon>Collembola</taxon>
        <taxon>Entomobryomorpha</taxon>
        <taxon>Entomobryoidea</taxon>
        <taxon>Orchesellidae</taxon>
        <taxon>Orchesellinae</taxon>
        <taxon>Orchesella</taxon>
    </lineage>
</organism>
<feature type="compositionally biased region" description="Low complexity" evidence="1">
    <location>
        <begin position="86"/>
        <end position="95"/>
    </location>
</feature>
<accession>A0ABP1S3H8</accession>
<protein>
    <submittedName>
        <fullName evidence="2">Uncharacterized protein</fullName>
    </submittedName>
</protein>
<proteinExistence type="predicted"/>